<evidence type="ECO:0000313" key="4">
    <source>
        <dbReference type="Proteomes" id="UP001341444"/>
    </source>
</evidence>
<dbReference type="EMBL" id="JARMAB010000029">
    <property type="protein sequence ID" value="MED1205010.1"/>
    <property type="molecule type" value="Genomic_DNA"/>
</dbReference>
<feature type="transmembrane region" description="Helical" evidence="1">
    <location>
        <begin position="228"/>
        <end position="248"/>
    </location>
</feature>
<feature type="chain" id="PRO_5046433929" evidence="2">
    <location>
        <begin position="23"/>
        <end position="265"/>
    </location>
</feature>
<dbReference type="Proteomes" id="UP001341444">
    <property type="component" value="Unassembled WGS sequence"/>
</dbReference>
<sequence>MKVKVVFLLCAIFLLAFGNVYAANTSVQSPPLTKLDDVADEALQMTKLGRYDEAKQLLDYFSSIFTSETIKARQFSMDELRVLTLSHDSALRSVTSMQSSPEDKLNKVTTFRLVTDALNSRYQPLWTDMESPVMSAFDEAKAAAKKGDIEAYYFRLNQFLVQYNIIEPSLKVDIPFETVQRLDAEVNYLDNYRTSEGTDRQLKQMNQLGTDLKDVFNQMSQDQTDPSLWWVIFTTGGIIILTLSYVGWRKYLGQKLDRHQKNRND</sequence>
<dbReference type="RefSeq" id="WP_066262714.1">
    <property type="nucleotide sequence ID" value="NZ_JARMAB010000029.1"/>
</dbReference>
<keyword evidence="1" id="KW-0812">Transmembrane</keyword>
<dbReference type="NCBIfam" id="TIGR02878">
    <property type="entry name" value="spore_ypjB"/>
    <property type="match status" value="1"/>
</dbReference>
<evidence type="ECO:0000256" key="1">
    <source>
        <dbReference type="SAM" id="Phobius"/>
    </source>
</evidence>
<keyword evidence="1" id="KW-0472">Membrane</keyword>
<reference evidence="3 4" key="1">
    <citation type="submission" date="2023-03" db="EMBL/GenBank/DDBJ databases">
        <title>Bacillus Genome Sequencing.</title>
        <authorList>
            <person name="Dunlap C."/>
        </authorList>
    </citation>
    <scope>NUCLEOTIDE SEQUENCE [LARGE SCALE GENOMIC DNA]</scope>
    <source>
        <strain evidence="3 4">B-23453</strain>
    </source>
</reference>
<evidence type="ECO:0000256" key="2">
    <source>
        <dbReference type="SAM" id="SignalP"/>
    </source>
</evidence>
<feature type="signal peptide" evidence="2">
    <location>
        <begin position="1"/>
        <end position="22"/>
    </location>
</feature>
<keyword evidence="4" id="KW-1185">Reference proteome</keyword>
<protein>
    <submittedName>
        <fullName evidence="3">Sporulation protein YpjB</fullName>
    </submittedName>
</protein>
<accession>A0ABU6MKF8</accession>
<organism evidence="3 4">
    <name type="scientific">Heyndrickxia acidicola</name>
    <dbReference type="NCBI Taxonomy" id="209389"/>
    <lineage>
        <taxon>Bacteria</taxon>
        <taxon>Bacillati</taxon>
        <taxon>Bacillota</taxon>
        <taxon>Bacilli</taxon>
        <taxon>Bacillales</taxon>
        <taxon>Bacillaceae</taxon>
        <taxon>Heyndrickxia</taxon>
    </lineage>
</organism>
<dbReference type="Pfam" id="PF09577">
    <property type="entry name" value="Spore_YpjB"/>
    <property type="match status" value="1"/>
</dbReference>
<comment type="caution">
    <text evidence="3">The sequence shown here is derived from an EMBL/GenBank/DDBJ whole genome shotgun (WGS) entry which is preliminary data.</text>
</comment>
<keyword evidence="1" id="KW-1133">Transmembrane helix</keyword>
<keyword evidence="2" id="KW-0732">Signal</keyword>
<name>A0ABU6MKF8_9BACI</name>
<proteinExistence type="predicted"/>
<gene>
    <name evidence="3" type="primary">ypjB</name>
    <name evidence="3" type="ORF">P4T90_18340</name>
</gene>
<evidence type="ECO:0000313" key="3">
    <source>
        <dbReference type="EMBL" id="MED1205010.1"/>
    </source>
</evidence>
<dbReference type="InterPro" id="IPR014231">
    <property type="entry name" value="Spore_YpjB"/>
</dbReference>